<keyword evidence="1" id="KW-0175">Coiled coil</keyword>
<gene>
    <name evidence="2" type="ORF">HH303_00575</name>
</gene>
<feature type="coiled-coil region" evidence="1">
    <location>
        <begin position="55"/>
        <end position="89"/>
    </location>
</feature>
<reference evidence="2 3" key="1">
    <citation type="submission" date="2020-04" db="EMBL/GenBank/DDBJ databases">
        <title>Rhodospirillaceae bacterium KN72 isolated from deep sea.</title>
        <authorList>
            <person name="Zhang D.-C."/>
        </authorList>
    </citation>
    <scope>NUCLEOTIDE SEQUENCE [LARGE SCALE GENOMIC DNA]</scope>
    <source>
        <strain evidence="2 3">KN72</strain>
    </source>
</reference>
<dbReference type="AlphaFoldDB" id="A0A7Y0HCP6"/>
<name>A0A7Y0HCP6_9PROT</name>
<dbReference type="Proteomes" id="UP000539372">
    <property type="component" value="Unassembled WGS sequence"/>
</dbReference>
<dbReference type="RefSeq" id="WP_169623264.1">
    <property type="nucleotide sequence ID" value="NZ_JABBNT010000001.1"/>
</dbReference>
<protein>
    <submittedName>
        <fullName evidence="2">Uncharacterized protein</fullName>
    </submittedName>
</protein>
<accession>A0A7Y0HCP6</accession>
<evidence type="ECO:0000313" key="2">
    <source>
        <dbReference type="EMBL" id="NMM42951.1"/>
    </source>
</evidence>
<sequence length="107" mass="11376">MTLPDPLELALTRLEQAVAKRMDAAAQATKAAAEQSVARQDTAVGGVSDDAPGVAEDLRRRLEASEAEVQRLTRALAVAEKRRADALAKLDAAVGQVDLFLAQPEVR</sequence>
<organism evidence="2 3">
    <name type="scientific">Pacificispira spongiicola</name>
    <dbReference type="NCBI Taxonomy" id="2729598"/>
    <lineage>
        <taxon>Bacteria</taxon>
        <taxon>Pseudomonadati</taxon>
        <taxon>Pseudomonadota</taxon>
        <taxon>Alphaproteobacteria</taxon>
        <taxon>Rhodospirillales</taxon>
        <taxon>Rhodospirillaceae</taxon>
        <taxon>Pacificispira</taxon>
    </lineage>
</organism>
<dbReference type="EMBL" id="JABBNT010000001">
    <property type="protein sequence ID" value="NMM42951.1"/>
    <property type="molecule type" value="Genomic_DNA"/>
</dbReference>
<evidence type="ECO:0000313" key="3">
    <source>
        <dbReference type="Proteomes" id="UP000539372"/>
    </source>
</evidence>
<proteinExistence type="predicted"/>
<keyword evidence="3" id="KW-1185">Reference proteome</keyword>
<comment type="caution">
    <text evidence="2">The sequence shown here is derived from an EMBL/GenBank/DDBJ whole genome shotgun (WGS) entry which is preliminary data.</text>
</comment>
<evidence type="ECO:0000256" key="1">
    <source>
        <dbReference type="SAM" id="Coils"/>
    </source>
</evidence>